<evidence type="ECO:0000313" key="2">
    <source>
        <dbReference type="EMBL" id="MFD2609247.1"/>
    </source>
</evidence>
<dbReference type="Proteomes" id="UP001597475">
    <property type="component" value="Unassembled WGS sequence"/>
</dbReference>
<keyword evidence="1" id="KW-0812">Transmembrane</keyword>
<sequence length="139" mass="16100">MGELTAVMVFAYVYRQYWHTNGPLSLGTTYAFLVLEFLLLQGSAYWASWLVESRRAERTAIVFGYRILRVLNLLLITLLPFVLLLKNFSSGLAIVLAIFALVEYINYFVVRLAFPLTEFLNRLIRWRFPRSLLASELKG</sequence>
<accession>A0ABW5P4S6</accession>
<reference evidence="3" key="1">
    <citation type="journal article" date="2019" name="Int. J. Syst. Evol. Microbiol.">
        <title>The Global Catalogue of Microorganisms (GCM) 10K type strain sequencing project: providing services to taxonomists for standard genome sequencing and annotation.</title>
        <authorList>
            <consortium name="The Broad Institute Genomics Platform"/>
            <consortium name="The Broad Institute Genome Sequencing Center for Infectious Disease"/>
            <person name="Wu L."/>
            <person name="Ma J."/>
        </authorList>
    </citation>
    <scope>NUCLEOTIDE SEQUENCE [LARGE SCALE GENOMIC DNA]</scope>
    <source>
        <strain evidence="3">KCTC 33842</strain>
    </source>
</reference>
<proteinExistence type="predicted"/>
<feature type="transmembrane region" description="Helical" evidence="1">
    <location>
        <begin position="91"/>
        <end position="114"/>
    </location>
</feature>
<gene>
    <name evidence="2" type="ORF">ACFSR9_07325</name>
</gene>
<keyword evidence="3" id="KW-1185">Reference proteome</keyword>
<dbReference type="RefSeq" id="WP_386844464.1">
    <property type="nucleotide sequence ID" value="NZ_JBHUMK010000031.1"/>
</dbReference>
<comment type="caution">
    <text evidence="2">The sequence shown here is derived from an EMBL/GenBank/DDBJ whole genome shotgun (WGS) entry which is preliminary data.</text>
</comment>
<feature type="transmembrane region" description="Helical" evidence="1">
    <location>
        <begin position="63"/>
        <end position="85"/>
    </location>
</feature>
<keyword evidence="1" id="KW-1133">Transmembrane helix</keyword>
<feature type="transmembrane region" description="Helical" evidence="1">
    <location>
        <begin position="30"/>
        <end position="51"/>
    </location>
</feature>
<evidence type="ECO:0000256" key="1">
    <source>
        <dbReference type="SAM" id="Phobius"/>
    </source>
</evidence>
<protein>
    <submittedName>
        <fullName evidence="2">Uncharacterized protein</fullName>
    </submittedName>
</protein>
<evidence type="ECO:0000313" key="3">
    <source>
        <dbReference type="Proteomes" id="UP001597475"/>
    </source>
</evidence>
<name>A0ABW5P4S6_9DEIO</name>
<keyword evidence="1" id="KW-0472">Membrane</keyword>
<organism evidence="2 3">
    <name type="scientific">Deinococcus taklimakanensis</name>
    <dbReference type="NCBI Taxonomy" id="536443"/>
    <lineage>
        <taxon>Bacteria</taxon>
        <taxon>Thermotogati</taxon>
        <taxon>Deinococcota</taxon>
        <taxon>Deinococci</taxon>
        <taxon>Deinococcales</taxon>
        <taxon>Deinococcaceae</taxon>
        <taxon>Deinococcus</taxon>
    </lineage>
</organism>
<dbReference type="EMBL" id="JBHUMK010000031">
    <property type="protein sequence ID" value="MFD2609247.1"/>
    <property type="molecule type" value="Genomic_DNA"/>
</dbReference>